<dbReference type="Gene3D" id="1.10.1780.10">
    <property type="entry name" value="Clp, N-terminal domain"/>
    <property type="match status" value="1"/>
</dbReference>
<dbReference type="PROSITE" id="PS51903">
    <property type="entry name" value="CLP_R"/>
    <property type="match status" value="1"/>
</dbReference>
<gene>
    <name evidence="2" type="ORF">METZ01_LOCUS460644</name>
</gene>
<dbReference type="InterPro" id="IPR004176">
    <property type="entry name" value="Clp_R_N"/>
</dbReference>
<evidence type="ECO:0000259" key="1">
    <source>
        <dbReference type="PROSITE" id="PS51903"/>
    </source>
</evidence>
<dbReference type="EMBL" id="UINC01192576">
    <property type="protein sequence ID" value="SVE07790.1"/>
    <property type="molecule type" value="Genomic_DNA"/>
</dbReference>
<feature type="domain" description="Clp R" evidence="1">
    <location>
        <begin position="1"/>
        <end position="102"/>
    </location>
</feature>
<dbReference type="InterPro" id="IPR036628">
    <property type="entry name" value="Clp_N_dom_sf"/>
</dbReference>
<proteinExistence type="predicted"/>
<organism evidence="2">
    <name type="scientific">marine metagenome</name>
    <dbReference type="NCBI Taxonomy" id="408172"/>
    <lineage>
        <taxon>unclassified sequences</taxon>
        <taxon>metagenomes</taxon>
        <taxon>ecological metagenomes</taxon>
    </lineage>
</organism>
<dbReference type="AlphaFoldDB" id="A0A383AJQ8"/>
<reference evidence="2" key="1">
    <citation type="submission" date="2018-05" db="EMBL/GenBank/DDBJ databases">
        <authorList>
            <person name="Lanie J.A."/>
            <person name="Ng W.-L."/>
            <person name="Kazmierczak K.M."/>
            <person name="Andrzejewski T.M."/>
            <person name="Davidsen T.M."/>
            <person name="Wayne K.J."/>
            <person name="Tettelin H."/>
            <person name="Glass J.I."/>
            <person name="Rusch D."/>
            <person name="Podicherti R."/>
            <person name="Tsui H.-C.T."/>
            <person name="Winkler M.E."/>
        </authorList>
    </citation>
    <scope>NUCLEOTIDE SEQUENCE</scope>
</reference>
<dbReference type="Pfam" id="PF02861">
    <property type="entry name" value="Clp_N"/>
    <property type="match status" value="1"/>
</dbReference>
<protein>
    <recommendedName>
        <fullName evidence="1">Clp R domain-containing protein</fullName>
    </recommendedName>
</protein>
<name>A0A383AJQ8_9ZZZZ</name>
<dbReference type="SUPFAM" id="SSF81923">
    <property type="entry name" value="Double Clp-N motif"/>
    <property type="match status" value="1"/>
</dbReference>
<evidence type="ECO:0000313" key="2">
    <source>
        <dbReference type="EMBL" id="SVE07790.1"/>
    </source>
</evidence>
<accession>A0A383AJQ8</accession>
<feature type="non-terminal residue" evidence="2">
    <location>
        <position position="102"/>
    </location>
</feature>
<sequence length="102" mass="11792">MNTEFSNRMKEVFTYVKEEVLRLGHDKIGTEHLLLGILRDGNGTAVNVLKSLGLNLNDLRKVIENNISSTKKRKPESINEQKIQFKRQTERALKKSILEKKK</sequence>